<comment type="caution">
    <text evidence="8">The sequence shown here is derived from an EMBL/GenBank/DDBJ whole genome shotgun (WGS) entry which is preliminary data.</text>
</comment>
<dbReference type="Proteomes" id="UP001151518">
    <property type="component" value="Unassembled WGS sequence"/>
</dbReference>
<dbReference type="InterPro" id="IPR006751">
    <property type="entry name" value="TAFII55_prot_cons_reg"/>
</dbReference>
<dbReference type="PANTHER" id="PTHR12228">
    <property type="entry name" value="TRANSCRIPTION INITIATION FACTOR TFIID 55 KD SUBUNIT-RELATED"/>
    <property type="match status" value="1"/>
</dbReference>
<feature type="region of interest" description="Disordered" evidence="6">
    <location>
        <begin position="344"/>
        <end position="368"/>
    </location>
</feature>
<dbReference type="EMBL" id="JANBTW010000143">
    <property type="protein sequence ID" value="KAJ2669707.1"/>
    <property type="molecule type" value="Genomic_DNA"/>
</dbReference>
<evidence type="ECO:0000259" key="7">
    <source>
        <dbReference type="SMART" id="SM01370"/>
    </source>
</evidence>
<comment type="similarity">
    <text evidence="2">Belongs to the TAF7 family.</text>
</comment>
<dbReference type="SMART" id="SM01370">
    <property type="entry name" value="TAFII55_N"/>
    <property type="match status" value="1"/>
</dbReference>
<evidence type="ECO:0000256" key="3">
    <source>
        <dbReference type="ARBA" id="ARBA00023015"/>
    </source>
</evidence>
<evidence type="ECO:0000256" key="6">
    <source>
        <dbReference type="SAM" id="MobiDB-lite"/>
    </source>
</evidence>
<name>A0A9W8KV65_9FUNG</name>
<gene>
    <name evidence="8" type="ORF">GGI25_006069</name>
</gene>
<feature type="region of interest" description="Disordered" evidence="6">
    <location>
        <begin position="1"/>
        <end position="51"/>
    </location>
</feature>
<keyword evidence="4" id="KW-0804">Transcription</keyword>
<evidence type="ECO:0000313" key="8">
    <source>
        <dbReference type="EMBL" id="KAJ2669707.1"/>
    </source>
</evidence>
<evidence type="ECO:0000256" key="5">
    <source>
        <dbReference type="ARBA" id="ARBA00023242"/>
    </source>
</evidence>
<organism evidence="8 9">
    <name type="scientific">Coemansia spiralis</name>
    <dbReference type="NCBI Taxonomy" id="417178"/>
    <lineage>
        <taxon>Eukaryota</taxon>
        <taxon>Fungi</taxon>
        <taxon>Fungi incertae sedis</taxon>
        <taxon>Zoopagomycota</taxon>
        <taxon>Kickxellomycotina</taxon>
        <taxon>Kickxellomycetes</taxon>
        <taxon>Kickxellales</taxon>
        <taxon>Kickxellaceae</taxon>
        <taxon>Coemansia</taxon>
    </lineage>
</organism>
<reference evidence="8" key="1">
    <citation type="submission" date="2022-07" db="EMBL/GenBank/DDBJ databases">
        <title>Phylogenomic reconstructions and comparative analyses of Kickxellomycotina fungi.</title>
        <authorList>
            <person name="Reynolds N.K."/>
            <person name="Stajich J.E."/>
            <person name="Barry K."/>
            <person name="Grigoriev I.V."/>
            <person name="Crous P."/>
            <person name="Smith M.E."/>
        </authorList>
    </citation>
    <scope>NUCLEOTIDE SEQUENCE</scope>
    <source>
        <strain evidence="8">NRRL 3115</strain>
    </source>
</reference>
<dbReference type="InterPro" id="IPR037817">
    <property type="entry name" value="TAF7"/>
</dbReference>
<protein>
    <recommendedName>
        <fullName evidence="7">TAFII55 protein conserved region domain-containing protein</fullName>
    </recommendedName>
</protein>
<feature type="compositionally biased region" description="Acidic residues" evidence="6">
    <location>
        <begin position="264"/>
        <end position="283"/>
    </location>
</feature>
<accession>A0A9W8KV65</accession>
<dbReference type="GO" id="GO:0051123">
    <property type="term" value="P:RNA polymerase II preinitiation complex assembly"/>
    <property type="evidence" value="ECO:0007669"/>
    <property type="project" value="TreeGrafter"/>
</dbReference>
<dbReference type="Pfam" id="PF04658">
    <property type="entry name" value="TAFII55_N"/>
    <property type="match status" value="1"/>
</dbReference>
<dbReference type="GO" id="GO:0016251">
    <property type="term" value="F:RNA polymerase II general transcription initiation factor activity"/>
    <property type="evidence" value="ECO:0007669"/>
    <property type="project" value="TreeGrafter"/>
</dbReference>
<evidence type="ECO:0000256" key="4">
    <source>
        <dbReference type="ARBA" id="ARBA00023163"/>
    </source>
</evidence>
<evidence type="ECO:0000256" key="2">
    <source>
        <dbReference type="ARBA" id="ARBA00009368"/>
    </source>
</evidence>
<feature type="domain" description="TAFII55 protein conserved region" evidence="7">
    <location>
        <begin position="52"/>
        <end position="200"/>
    </location>
</feature>
<feature type="region of interest" description="Disordered" evidence="6">
    <location>
        <begin position="264"/>
        <end position="288"/>
    </location>
</feature>
<proteinExistence type="inferred from homology"/>
<dbReference type="CDD" id="cd08047">
    <property type="entry name" value="TAF7"/>
    <property type="match status" value="1"/>
</dbReference>
<comment type="subcellular location">
    <subcellularLocation>
        <location evidence="1">Nucleus</location>
    </subcellularLocation>
</comment>
<sequence>MLPQFDMPYHPPRPRGRPPLGDRQRNRLTLKLSGASRGPEPKPEIDESEAPMEEQFVLRVLPEMSVRFSKLVAERQIHDHLEIKFRDERNAVVKFDNEHYVARLVDLPTITESYRTLDKKQMLKTADICQMLVIERKVTAAEIDQVPLARGIDIIHPDGLAPSLADVRWSRFRPRIPRSRIDAIEKEVLRLLEDDAQAMAVKFEICDDQGEDGRATPSIDIMSPVTLDDLNTPMVADEDAASSVAEDMEFDENLAAELEQGLEELDDDDDEDDESEEEDEEEFQPNNERAMQMKLLGEEIAELERTIVKKNADLGSAPNPIIYRRFEDIIQRLQQELEAKKQQLEHYNKELEDESRQQQQRGEEESKE</sequence>
<dbReference type="PANTHER" id="PTHR12228:SF0">
    <property type="entry name" value="TATA-BOX BINDING PROTEIN ASSOCIATED FACTOR 7"/>
    <property type="match status" value="1"/>
</dbReference>
<dbReference type="OrthoDB" id="153872at2759"/>
<dbReference type="GO" id="GO:0005669">
    <property type="term" value="C:transcription factor TFIID complex"/>
    <property type="evidence" value="ECO:0007669"/>
    <property type="project" value="InterPro"/>
</dbReference>
<keyword evidence="5" id="KW-0539">Nucleus</keyword>
<keyword evidence="3" id="KW-0805">Transcription regulation</keyword>
<evidence type="ECO:0000256" key="1">
    <source>
        <dbReference type="ARBA" id="ARBA00004123"/>
    </source>
</evidence>
<dbReference type="AlphaFoldDB" id="A0A9W8KV65"/>
<evidence type="ECO:0000313" key="9">
    <source>
        <dbReference type="Proteomes" id="UP001151518"/>
    </source>
</evidence>